<sequence length="60" mass="6988">ELQFSFLLNPWVPFLFVKTVVVWKFSTMVIFSTNVLYSASDLLHHPSLISFVGWMAVKRI</sequence>
<organism evidence="1">
    <name type="scientific">Solanum chacoense</name>
    <name type="common">Chaco potato</name>
    <dbReference type="NCBI Taxonomy" id="4108"/>
    <lineage>
        <taxon>Eukaryota</taxon>
        <taxon>Viridiplantae</taxon>
        <taxon>Streptophyta</taxon>
        <taxon>Embryophyta</taxon>
        <taxon>Tracheophyta</taxon>
        <taxon>Spermatophyta</taxon>
        <taxon>Magnoliopsida</taxon>
        <taxon>eudicotyledons</taxon>
        <taxon>Gunneridae</taxon>
        <taxon>Pentapetalae</taxon>
        <taxon>asterids</taxon>
        <taxon>lamiids</taxon>
        <taxon>Solanales</taxon>
        <taxon>Solanaceae</taxon>
        <taxon>Solanoideae</taxon>
        <taxon>Solaneae</taxon>
        <taxon>Solanum</taxon>
    </lineage>
</organism>
<dbReference type="EMBL" id="GEDG01036965">
    <property type="protein sequence ID" value="JAP08401.1"/>
    <property type="molecule type" value="Transcribed_RNA"/>
</dbReference>
<reference evidence="1" key="1">
    <citation type="submission" date="2015-12" db="EMBL/GenBank/DDBJ databases">
        <title>Gene expression during late stages of embryo sac development: a critical building block for successful pollen-pistil interactions.</title>
        <authorList>
            <person name="Liu Y."/>
            <person name="Joly V."/>
            <person name="Sabar M."/>
            <person name="Matton D.P."/>
        </authorList>
    </citation>
    <scope>NUCLEOTIDE SEQUENCE</scope>
</reference>
<protein>
    <submittedName>
        <fullName evidence="1">Putative ovule protein</fullName>
    </submittedName>
</protein>
<proteinExistence type="predicted"/>
<accession>A0A0V0GJM1</accession>
<name>A0A0V0GJM1_SOLCH</name>
<evidence type="ECO:0000313" key="1">
    <source>
        <dbReference type="EMBL" id="JAP08401.1"/>
    </source>
</evidence>
<dbReference type="AlphaFoldDB" id="A0A0V0GJM1"/>
<feature type="non-terminal residue" evidence="1">
    <location>
        <position position="1"/>
    </location>
</feature>